<gene>
    <name evidence="1" type="ORF">ACFFUR_06625</name>
</gene>
<protein>
    <submittedName>
        <fullName evidence="1">Uncharacterized protein</fullName>
    </submittedName>
</protein>
<keyword evidence="2" id="KW-1185">Reference proteome</keyword>
<evidence type="ECO:0000313" key="1">
    <source>
        <dbReference type="EMBL" id="MFB9211471.1"/>
    </source>
</evidence>
<organism evidence="1 2">
    <name type="scientific">Echinicola jeungdonensis</name>
    <dbReference type="NCBI Taxonomy" id="709343"/>
    <lineage>
        <taxon>Bacteria</taxon>
        <taxon>Pseudomonadati</taxon>
        <taxon>Bacteroidota</taxon>
        <taxon>Cytophagia</taxon>
        <taxon>Cytophagales</taxon>
        <taxon>Cyclobacteriaceae</taxon>
        <taxon>Echinicola</taxon>
    </lineage>
</organism>
<sequence>MNNELYSLKEHLDDSWFIKWYLEWCDFQNPFREKWAKNHLDSTRIPGQVTKILTAMEEDTVDWEQENLDRVWQEIQNRMDLRMETETSNLRRVSTAFPAKDPLK</sequence>
<name>A0ABV5J3U2_9BACT</name>
<accession>A0ABV5J3U2</accession>
<dbReference type="EMBL" id="JBHMEW010000049">
    <property type="protein sequence ID" value="MFB9211471.1"/>
    <property type="molecule type" value="Genomic_DNA"/>
</dbReference>
<comment type="caution">
    <text evidence="1">The sequence shown here is derived from an EMBL/GenBank/DDBJ whole genome shotgun (WGS) entry which is preliminary data.</text>
</comment>
<proteinExistence type="predicted"/>
<evidence type="ECO:0000313" key="2">
    <source>
        <dbReference type="Proteomes" id="UP001589654"/>
    </source>
</evidence>
<reference evidence="1 2" key="1">
    <citation type="submission" date="2024-09" db="EMBL/GenBank/DDBJ databases">
        <authorList>
            <person name="Sun Q."/>
            <person name="Mori K."/>
        </authorList>
    </citation>
    <scope>NUCLEOTIDE SEQUENCE [LARGE SCALE GENOMIC DNA]</scope>
    <source>
        <strain evidence="1 2">CECT 7682</strain>
    </source>
</reference>
<dbReference type="Proteomes" id="UP001589654">
    <property type="component" value="Unassembled WGS sequence"/>
</dbReference>
<dbReference type="RefSeq" id="WP_290247750.1">
    <property type="nucleotide sequence ID" value="NZ_JAUFQT010000001.1"/>
</dbReference>